<comment type="similarity">
    <text evidence="2">Belongs to the class-III pyridine nucleotide-disulfide oxidoreductase family.</text>
</comment>
<reference evidence="9 10" key="1">
    <citation type="submission" date="2013-04" db="EMBL/GenBank/DDBJ databases">
        <authorList>
            <person name="Lin L."/>
            <person name="Zeng Z."/>
            <person name="Xie J."/>
            <person name="Luo L."/>
            <person name="Yang Z."/>
            <person name="Liang W."/>
            <person name="Lin H."/>
            <person name="Dong C."/>
            <person name="Sun Y."/>
        </authorList>
    </citation>
    <scope>NUCLEOTIDE SEQUENCE [LARGE SCALE GENOMIC DNA]</scope>
    <source>
        <strain evidence="9 10">CQ-W70</strain>
    </source>
</reference>
<dbReference type="SUPFAM" id="SSF55424">
    <property type="entry name" value="FAD/NAD-linked reductases, dimerisation (C-terminal) domain"/>
    <property type="match status" value="1"/>
</dbReference>
<organism evidence="9 10">
    <name type="scientific">Mycoplasmopsis bovis CQ-W70</name>
    <dbReference type="NCBI Taxonomy" id="1316930"/>
    <lineage>
        <taxon>Bacteria</taxon>
        <taxon>Bacillati</taxon>
        <taxon>Mycoplasmatota</taxon>
        <taxon>Mycoplasmoidales</taxon>
        <taxon>Metamycoplasmataceae</taxon>
        <taxon>Mycoplasmopsis</taxon>
    </lineage>
</organism>
<evidence type="ECO:0000256" key="3">
    <source>
        <dbReference type="ARBA" id="ARBA00022630"/>
    </source>
</evidence>
<dbReference type="PANTHER" id="PTHR43429">
    <property type="entry name" value="PYRIDINE NUCLEOTIDE-DISULFIDE OXIDOREDUCTASE DOMAIN-CONTAINING"/>
    <property type="match status" value="1"/>
</dbReference>
<dbReference type="EMBL" id="CP005933">
    <property type="protein sequence ID" value="AIA33867.1"/>
    <property type="molecule type" value="Genomic_DNA"/>
</dbReference>
<dbReference type="KEGG" id="mbq:K668_01405"/>
<keyword evidence="5" id="KW-0560">Oxidoreductase</keyword>
<proteinExistence type="inferred from homology"/>
<dbReference type="Pfam" id="PF07992">
    <property type="entry name" value="Pyr_redox_2"/>
    <property type="match status" value="1"/>
</dbReference>
<dbReference type="InterPro" id="IPR004099">
    <property type="entry name" value="Pyr_nucl-diS_OxRdtase_dimer"/>
</dbReference>
<keyword evidence="3" id="KW-0285">Flavoprotein</keyword>
<dbReference type="AlphaFoldDB" id="A0A059Y8C0"/>
<evidence type="ECO:0000256" key="4">
    <source>
        <dbReference type="ARBA" id="ARBA00022827"/>
    </source>
</evidence>
<evidence type="ECO:0000259" key="8">
    <source>
        <dbReference type="Pfam" id="PF07992"/>
    </source>
</evidence>
<evidence type="ECO:0000259" key="7">
    <source>
        <dbReference type="Pfam" id="PF02852"/>
    </source>
</evidence>
<dbReference type="InterPro" id="IPR036188">
    <property type="entry name" value="FAD/NAD-bd_sf"/>
</dbReference>
<dbReference type="Pfam" id="PF02852">
    <property type="entry name" value="Pyr_redox_dim"/>
    <property type="match status" value="1"/>
</dbReference>
<dbReference type="InterPro" id="IPR016156">
    <property type="entry name" value="FAD/NAD-linked_Rdtase_dimer_sf"/>
</dbReference>
<protein>
    <submittedName>
        <fullName evidence="9">NADH oxidase</fullName>
    </submittedName>
</protein>
<evidence type="ECO:0000256" key="6">
    <source>
        <dbReference type="ARBA" id="ARBA00023284"/>
    </source>
</evidence>
<feature type="domain" description="FAD/NAD(P)-binding" evidence="8">
    <location>
        <begin position="1"/>
        <end position="308"/>
    </location>
</feature>
<dbReference type="InterPro" id="IPR023753">
    <property type="entry name" value="FAD/NAD-binding_dom"/>
</dbReference>
<accession>A0A059Y8C0</accession>
<sequence>MKIILVGANHAGTSFIRTVKTVNKDVQITAYDRNTNVSFLGCGIAVWVGGEFSQPDGLFYSSPDILRDKYGVDLKTEHEVIKINKDKKEVVVKNLKTGEEFTDSYDKLVFAGGTWPIEPKIPGIEYNNIILSKLFQHAQHLVELANNDKIKNVVVVGAGYIGIELTEAFWQKGKNVTLIDNNPRVIGNYFDPEFTDIMEANIKKDGVKLALGEMVKEFKSVNGKDVSSVVTDKGEHAADLVIMSVGFRPRTEMVEAEKLPNGAIKVNDFQQILGDENIYVIGDSSAIKHSVTGNHAHVALATNAVKTGVVAALHIAGLNIPFPGVAGTNAINVFGCHYTSTGFTEEAARRNGLTDVASVYFEDFDRPEFMSTSEKVACKIVYDTKTLKLVGAQIGSWGNAIHTETIFMLALAIQKGLTLPEIALTDVYFLPHFNKPFNFVLVPILKALGIDYKY</sequence>
<keyword evidence="6" id="KW-0676">Redox-active center</keyword>
<keyword evidence="4" id="KW-0274">FAD</keyword>
<dbReference type="InterPro" id="IPR050260">
    <property type="entry name" value="FAD-bd_OxRdtase"/>
</dbReference>
<evidence type="ECO:0000256" key="2">
    <source>
        <dbReference type="ARBA" id="ARBA00009130"/>
    </source>
</evidence>
<evidence type="ECO:0000313" key="9">
    <source>
        <dbReference type="EMBL" id="AIA33867.1"/>
    </source>
</evidence>
<dbReference type="Gene3D" id="3.50.50.60">
    <property type="entry name" value="FAD/NAD(P)-binding domain"/>
    <property type="match status" value="2"/>
</dbReference>
<gene>
    <name evidence="9" type="ORF">K668_01405</name>
</gene>
<dbReference type="SMR" id="A0A059Y8C0"/>
<dbReference type="PATRIC" id="fig|1316930.3.peg.291"/>
<dbReference type="SUPFAM" id="SSF51905">
    <property type="entry name" value="FAD/NAD(P)-binding domain"/>
    <property type="match status" value="1"/>
</dbReference>
<evidence type="ECO:0000313" key="10">
    <source>
        <dbReference type="Proteomes" id="UP000027182"/>
    </source>
</evidence>
<dbReference type="HOGENOM" id="CLU_003291_1_0_14"/>
<dbReference type="Proteomes" id="UP000027182">
    <property type="component" value="Chromosome"/>
</dbReference>
<evidence type="ECO:0000256" key="5">
    <source>
        <dbReference type="ARBA" id="ARBA00023002"/>
    </source>
</evidence>
<dbReference type="PRINTS" id="PR00368">
    <property type="entry name" value="FADPNR"/>
</dbReference>
<dbReference type="RefSeq" id="WP_013954704.1">
    <property type="nucleotide sequence ID" value="NZ_CP005933.1"/>
</dbReference>
<evidence type="ECO:0000256" key="1">
    <source>
        <dbReference type="ARBA" id="ARBA00001974"/>
    </source>
</evidence>
<name>A0A059Y8C0_MYCBV</name>
<dbReference type="GO" id="GO:0016491">
    <property type="term" value="F:oxidoreductase activity"/>
    <property type="evidence" value="ECO:0007669"/>
    <property type="project" value="UniProtKB-KW"/>
</dbReference>
<feature type="domain" description="Pyridine nucleotide-disulphide oxidoreductase dimerisation" evidence="7">
    <location>
        <begin position="337"/>
        <end position="433"/>
    </location>
</feature>
<dbReference type="PANTHER" id="PTHR43429:SF1">
    <property type="entry name" value="NAD(P)H SULFUR OXIDOREDUCTASE (COA-DEPENDENT)"/>
    <property type="match status" value="1"/>
</dbReference>
<comment type="cofactor">
    <cofactor evidence="1">
        <name>FAD</name>
        <dbReference type="ChEBI" id="CHEBI:57692"/>
    </cofactor>
</comment>